<evidence type="ECO:0000256" key="1">
    <source>
        <dbReference type="ARBA" id="ARBA00006484"/>
    </source>
</evidence>
<dbReference type="EMBL" id="JBEWSZ010000001">
    <property type="protein sequence ID" value="MET2828962.1"/>
    <property type="molecule type" value="Genomic_DNA"/>
</dbReference>
<dbReference type="Pfam" id="PF00106">
    <property type="entry name" value="adh_short"/>
    <property type="match status" value="1"/>
</dbReference>
<organism evidence="3 4">
    <name type="scientific">Mesorhizobium shangrilense</name>
    <dbReference type="NCBI Taxonomy" id="460060"/>
    <lineage>
        <taxon>Bacteria</taxon>
        <taxon>Pseudomonadati</taxon>
        <taxon>Pseudomonadota</taxon>
        <taxon>Alphaproteobacteria</taxon>
        <taxon>Hyphomicrobiales</taxon>
        <taxon>Phyllobacteriaceae</taxon>
        <taxon>Mesorhizobium</taxon>
    </lineage>
</organism>
<evidence type="ECO:0000313" key="3">
    <source>
        <dbReference type="EMBL" id="MET2828962.1"/>
    </source>
</evidence>
<dbReference type="PRINTS" id="PR00080">
    <property type="entry name" value="SDRFAMILY"/>
</dbReference>
<dbReference type="Gene3D" id="3.40.50.720">
    <property type="entry name" value="NAD(P)-binding Rossmann-like Domain"/>
    <property type="match status" value="1"/>
</dbReference>
<dbReference type="CDD" id="cd05233">
    <property type="entry name" value="SDR_c"/>
    <property type="match status" value="1"/>
</dbReference>
<dbReference type="PANTHER" id="PTHR42879:SF2">
    <property type="entry name" value="3-OXOACYL-[ACYL-CARRIER-PROTEIN] REDUCTASE FABG"/>
    <property type="match status" value="1"/>
</dbReference>
<dbReference type="RefSeq" id="WP_354460936.1">
    <property type="nucleotide sequence ID" value="NZ_JBEWSZ010000001.1"/>
</dbReference>
<comment type="similarity">
    <text evidence="1 2">Belongs to the short-chain dehydrogenases/reductases (SDR) family.</text>
</comment>
<dbReference type="SUPFAM" id="SSF51735">
    <property type="entry name" value="NAD(P)-binding Rossmann-fold domains"/>
    <property type="match status" value="1"/>
</dbReference>
<proteinExistence type="inferred from homology"/>
<sequence length="257" mass="26334">MSATPAVMGRHALVTGGGSGVGRAVALALAGAGVDVTICGRREAELAKVADENGRIFGIAADVTDETAMTTLYQTAEAARGPIDIVVANAGMSGSAPAHKTTLSDWQRTLDVNLTGSFLTVKPALAGMAARKTGRIIFIASTAGLKGYAYVAPYVAAKHGVVGLMRALAAETAKSGVTVNAVCPGFVETEMLEDSIQRIIEKTGRSAEQARSSLASTNPQGRFIQPEEVAAAVLWLCGNAAQSITGQTISISGGETW</sequence>
<dbReference type="InterPro" id="IPR002347">
    <property type="entry name" value="SDR_fam"/>
</dbReference>
<accession>A0ABV2DG56</accession>
<gene>
    <name evidence="3" type="ORF">ABVQ20_18450</name>
</gene>
<dbReference type="InterPro" id="IPR020904">
    <property type="entry name" value="Sc_DH/Rdtase_CS"/>
</dbReference>
<dbReference type="PANTHER" id="PTHR42879">
    <property type="entry name" value="3-OXOACYL-(ACYL-CARRIER-PROTEIN) REDUCTASE"/>
    <property type="match status" value="1"/>
</dbReference>
<comment type="caution">
    <text evidence="3">The sequence shown here is derived from an EMBL/GenBank/DDBJ whole genome shotgun (WGS) entry which is preliminary data.</text>
</comment>
<dbReference type="Proteomes" id="UP001548832">
    <property type="component" value="Unassembled WGS sequence"/>
</dbReference>
<protein>
    <submittedName>
        <fullName evidence="3">SDR family NAD(P)-dependent oxidoreductase</fullName>
    </submittedName>
</protein>
<reference evidence="3 4" key="1">
    <citation type="submission" date="2024-06" db="EMBL/GenBank/DDBJ databases">
        <authorList>
            <person name="Kim D.-U."/>
        </authorList>
    </citation>
    <scope>NUCLEOTIDE SEQUENCE [LARGE SCALE GENOMIC DNA]</scope>
    <source>
        <strain evidence="3 4">KACC15460</strain>
    </source>
</reference>
<evidence type="ECO:0000256" key="2">
    <source>
        <dbReference type="RuleBase" id="RU000363"/>
    </source>
</evidence>
<dbReference type="PROSITE" id="PS00061">
    <property type="entry name" value="ADH_SHORT"/>
    <property type="match status" value="1"/>
</dbReference>
<dbReference type="PRINTS" id="PR00081">
    <property type="entry name" value="GDHRDH"/>
</dbReference>
<keyword evidence="4" id="KW-1185">Reference proteome</keyword>
<name>A0ABV2DG56_9HYPH</name>
<evidence type="ECO:0000313" key="4">
    <source>
        <dbReference type="Proteomes" id="UP001548832"/>
    </source>
</evidence>
<dbReference type="InterPro" id="IPR050259">
    <property type="entry name" value="SDR"/>
</dbReference>
<dbReference type="InterPro" id="IPR036291">
    <property type="entry name" value="NAD(P)-bd_dom_sf"/>
</dbReference>